<evidence type="ECO:0000313" key="1">
    <source>
        <dbReference type="EMBL" id="CAK5079609.1"/>
    </source>
</evidence>
<evidence type="ECO:0000313" key="2">
    <source>
        <dbReference type="Proteomes" id="UP001497535"/>
    </source>
</evidence>
<dbReference type="Proteomes" id="UP001497535">
    <property type="component" value="Unassembled WGS sequence"/>
</dbReference>
<comment type="caution">
    <text evidence="1">The sequence shown here is derived from an EMBL/GenBank/DDBJ whole genome shotgun (WGS) entry which is preliminary data.</text>
</comment>
<accession>A0ACB0ZKH3</accession>
<reference evidence="1" key="1">
    <citation type="submission" date="2023-11" db="EMBL/GenBank/DDBJ databases">
        <authorList>
            <person name="Poullet M."/>
        </authorList>
    </citation>
    <scope>NUCLEOTIDE SEQUENCE</scope>
    <source>
        <strain evidence="1">E1834</strain>
    </source>
</reference>
<sequence length="56" mass="6380">MTKIIIFYFRYLFCDRSHTYPLCTSKVRQGGNCTGFTNGEDPCLNSYCVNGSCILQ</sequence>
<name>A0ACB0ZKH3_MELEN</name>
<keyword evidence="2" id="KW-1185">Reference proteome</keyword>
<proteinExistence type="predicted"/>
<dbReference type="EMBL" id="CAVMJV010000039">
    <property type="protein sequence ID" value="CAK5079609.1"/>
    <property type="molecule type" value="Genomic_DNA"/>
</dbReference>
<protein>
    <submittedName>
        <fullName evidence="1">Uncharacterized protein</fullName>
    </submittedName>
</protein>
<gene>
    <name evidence="1" type="ORF">MENTE1834_LOCUS26735</name>
</gene>
<organism evidence="1 2">
    <name type="scientific">Meloidogyne enterolobii</name>
    <name type="common">Root-knot nematode worm</name>
    <name type="synonym">Meloidogyne mayaguensis</name>
    <dbReference type="NCBI Taxonomy" id="390850"/>
    <lineage>
        <taxon>Eukaryota</taxon>
        <taxon>Metazoa</taxon>
        <taxon>Ecdysozoa</taxon>
        <taxon>Nematoda</taxon>
        <taxon>Chromadorea</taxon>
        <taxon>Rhabditida</taxon>
        <taxon>Tylenchina</taxon>
        <taxon>Tylenchomorpha</taxon>
        <taxon>Tylenchoidea</taxon>
        <taxon>Meloidogynidae</taxon>
        <taxon>Meloidogyninae</taxon>
        <taxon>Meloidogyne</taxon>
    </lineage>
</organism>